<dbReference type="RefSeq" id="WP_076167194.1">
    <property type="nucleotide sequence ID" value="NZ_JBEZVB010000063.1"/>
</dbReference>
<gene>
    <name evidence="3" type="ORF">BS329_35510</name>
</gene>
<evidence type="ECO:0000313" key="3">
    <source>
        <dbReference type="EMBL" id="OLZ44716.1"/>
    </source>
</evidence>
<feature type="domain" description="Activator of Hsp90 ATPase homologue 1/2-like C-terminal" evidence="2">
    <location>
        <begin position="11"/>
        <end position="140"/>
    </location>
</feature>
<evidence type="ECO:0000256" key="1">
    <source>
        <dbReference type="ARBA" id="ARBA00006817"/>
    </source>
</evidence>
<dbReference type="CDD" id="cd07814">
    <property type="entry name" value="SRPBCC_CalC_Aha1-like"/>
    <property type="match status" value="1"/>
</dbReference>
<protein>
    <submittedName>
        <fullName evidence="3">Polyketide cyclase</fullName>
    </submittedName>
</protein>
<dbReference type="Gene3D" id="3.30.530.20">
    <property type="match status" value="1"/>
</dbReference>
<dbReference type="STRING" id="76021.BS329_35510"/>
<sequence length="144" mass="16391">MTDLTITRLLDAPRELTFRVWTDPDHLARWWGPAGFSTKSCTVNLAEGGRWRLCVSDGETDLWASGVYHEIVPPERLVFSFAWEEPEGARGHDTLVTIVLSDRGGKTEMAFHQAIFETVTERDEHVDGWQSCFDCLTTYLAETR</sequence>
<proteinExistence type="inferred from homology"/>
<dbReference type="InterPro" id="IPR023393">
    <property type="entry name" value="START-like_dom_sf"/>
</dbReference>
<keyword evidence="4" id="KW-1185">Reference proteome</keyword>
<dbReference type="AlphaFoldDB" id="A0A1R0KGK7"/>
<evidence type="ECO:0000259" key="2">
    <source>
        <dbReference type="Pfam" id="PF08327"/>
    </source>
</evidence>
<dbReference type="OrthoDB" id="3365660at2"/>
<dbReference type="InterPro" id="IPR013538">
    <property type="entry name" value="ASHA1/2-like_C"/>
</dbReference>
<dbReference type="EMBL" id="MQUQ01000022">
    <property type="protein sequence ID" value="OLZ44716.1"/>
    <property type="molecule type" value="Genomic_DNA"/>
</dbReference>
<reference evidence="3 4" key="1">
    <citation type="submission" date="2016-01" db="EMBL/GenBank/DDBJ databases">
        <title>Amycolatopsis coloradensis genome sequencing and assembly.</title>
        <authorList>
            <person name="Mayilraj S."/>
        </authorList>
    </citation>
    <scope>NUCLEOTIDE SEQUENCE [LARGE SCALE GENOMIC DNA]</scope>
    <source>
        <strain evidence="3 4">DSM 44225</strain>
    </source>
</reference>
<dbReference type="Pfam" id="PF08327">
    <property type="entry name" value="AHSA1"/>
    <property type="match status" value="1"/>
</dbReference>
<dbReference type="Proteomes" id="UP000187486">
    <property type="component" value="Unassembled WGS sequence"/>
</dbReference>
<organism evidence="3 4">
    <name type="scientific">Amycolatopsis coloradensis</name>
    <dbReference type="NCBI Taxonomy" id="76021"/>
    <lineage>
        <taxon>Bacteria</taxon>
        <taxon>Bacillati</taxon>
        <taxon>Actinomycetota</taxon>
        <taxon>Actinomycetes</taxon>
        <taxon>Pseudonocardiales</taxon>
        <taxon>Pseudonocardiaceae</taxon>
        <taxon>Amycolatopsis</taxon>
    </lineage>
</organism>
<name>A0A1R0KGK7_9PSEU</name>
<dbReference type="SUPFAM" id="SSF55961">
    <property type="entry name" value="Bet v1-like"/>
    <property type="match status" value="1"/>
</dbReference>
<comment type="caution">
    <text evidence="3">The sequence shown here is derived from an EMBL/GenBank/DDBJ whole genome shotgun (WGS) entry which is preliminary data.</text>
</comment>
<evidence type="ECO:0000313" key="4">
    <source>
        <dbReference type="Proteomes" id="UP000187486"/>
    </source>
</evidence>
<accession>A0A1R0KGK7</accession>
<comment type="similarity">
    <text evidence="1">Belongs to the AHA1 family.</text>
</comment>